<dbReference type="GO" id="GO:0003676">
    <property type="term" value="F:nucleic acid binding"/>
    <property type="evidence" value="ECO:0007669"/>
    <property type="project" value="InterPro"/>
</dbReference>
<keyword evidence="3 4" id="KW-0862">Zinc</keyword>
<dbReference type="PANTHER" id="PTHR16465:SF0">
    <property type="entry name" value="ZINC FINGER MATRIN-TYPE PROTEIN 5"/>
    <property type="match status" value="1"/>
</dbReference>
<comment type="caution">
    <text evidence="6">The sequence shown here is derived from an EMBL/GenBank/DDBJ whole genome shotgun (WGS) entry which is preliminary data.</text>
</comment>
<dbReference type="InterPro" id="IPR003604">
    <property type="entry name" value="Matrin/U1-like-C_Znf_C2H2"/>
</dbReference>
<dbReference type="SUPFAM" id="SSF57667">
    <property type="entry name" value="beta-beta-alpha zinc fingers"/>
    <property type="match status" value="1"/>
</dbReference>
<dbReference type="InterPro" id="IPR013085">
    <property type="entry name" value="U1-CZ_Znf_C2H2"/>
</dbReference>
<reference evidence="6 7" key="1">
    <citation type="submission" date="2016-05" db="EMBL/GenBank/DDBJ databases">
        <title>Nuclear genome of Blastocystis sp. subtype 1 NandII.</title>
        <authorList>
            <person name="Gentekaki E."/>
            <person name="Curtis B."/>
            <person name="Stairs C."/>
            <person name="Eme L."/>
            <person name="Herman E."/>
            <person name="Klimes V."/>
            <person name="Arias M.C."/>
            <person name="Elias M."/>
            <person name="Hilliou F."/>
            <person name="Klute M."/>
            <person name="Malik S.-B."/>
            <person name="Pightling A."/>
            <person name="Rachubinski R."/>
            <person name="Salas D."/>
            <person name="Schlacht A."/>
            <person name="Suga H."/>
            <person name="Archibald J."/>
            <person name="Ball S.G."/>
            <person name="Clark G."/>
            <person name="Dacks J."/>
            <person name="Van Der Giezen M."/>
            <person name="Tsaousis A."/>
            <person name="Roger A."/>
        </authorList>
    </citation>
    <scope>NUCLEOTIDE SEQUENCE [LARGE SCALE GENOMIC DNA]</scope>
    <source>
        <strain evidence="7">ATCC 50177 / NandII</strain>
    </source>
</reference>
<gene>
    <name evidence="6" type="ORF">AV274_5781</name>
</gene>
<dbReference type="InterPro" id="IPR000571">
    <property type="entry name" value="Znf_CCCH"/>
</dbReference>
<dbReference type="Gene3D" id="6.10.250.3220">
    <property type="match status" value="1"/>
</dbReference>
<evidence type="ECO:0000256" key="3">
    <source>
        <dbReference type="ARBA" id="ARBA00022833"/>
    </source>
</evidence>
<evidence type="ECO:0000313" key="7">
    <source>
        <dbReference type="Proteomes" id="UP000078348"/>
    </source>
</evidence>
<evidence type="ECO:0000256" key="4">
    <source>
        <dbReference type="PROSITE-ProRule" id="PRU00723"/>
    </source>
</evidence>
<dbReference type="Pfam" id="PF06220">
    <property type="entry name" value="zf-U1"/>
    <property type="match status" value="1"/>
</dbReference>
<name>A0A196S640_BLAHN</name>
<proteinExistence type="predicted"/>
<dbReference type="PROSITE" id="PS50103">
    <property type="entry name" value="ZF_C3H1"/>
    <property type="match status" value="1"/>
</dbReference>
<dbReference type="SMART" id="SM00451">
    <property type="entry name" value="ZnF_U1"/>
    <property type="match status" value="1"/>
</dbReference>
<protein>
    <submittedName>
        <fullName evidence="6">Zinc finger protein</fullName>
    </submittedName>
</protein>
<dbReference type="InterPro" id="IPR036236">
    <property type="entry name" value="Znf_C2H2_sf"/>
</dbReference>
<evidence type="ECO:0000259" key="5">
    <source>
        <dbReference type="PROSITE" id="PS50103"/>
    </source>
</evidence>
<dbReference type="GO" id="GO:0005689">
    <property type="term" value="C:U12-type spliceosomal complex"/>
    <property type="evidence" value="ECO:0007669"/>
    <property type="project" value="TreeGrafter"/>
</dbReference>
<dbReference type="AlphaFoldDB" id="A0A196S640"/>
<dbReference type="InterPro" id="IPR036855">
    <property type="entry name" value="Znf_CCCH_sf"/>
</dbReference>
<dbReference type="Pfam" id="PF00642">
    <property type="entry name" value="zf-CCCH"/>
    <property type="match status" value="1"/>
</dbReference>
<dbReference type="Proteomes" id="UP000078348">
    <property type="component" value="Unassembled WGS sequence"/>
</dbReference>
<feature type="zinc finger region" description="C3H1-type" evidence="4">
    <location>
        <begin position="52"/>
        <end position="80"/>
    </location>
</feature>
<dbReference type="SUPFAM" id="SSF90229">
    <property type="entry name" value="CCCH zinc finger"/>
    <property type="match status" value="1"/>
</dbReference>
<keyword evidence="7" id="KW-1185">Reference proteome</keyword>
<evidence type="ECO:0000256" key="1">
    <source>
        <dbReference type="ARBA" id="ARBA00022723"/>
    </source>
</evidence>
<keyword evidence="1 4" id="KW-0479">Metal-binding</keyword>
<dbReference type="PANTHER" id="PTHR16465">
    <property type="entry name" value="NUCLEASE-RELATED"/>
    <property type="match status" value="1"/>
</dbReference>
<accession>A0A196S640</accession>
<dbReference type="Gene3D" id="3.30.160.60">
    <property type="entry name" value="Classic Zinc Finger"/>
    <property type="match status" value="1"/>
</dbReference>
<keyword evidence="2 4" id="KW-0863">Zinc-finger</keyword>
<feature type="domain" description="C3H1-type" evidence="5">
    <location>
        <begin position="52"/>
        <end position="80"/>
    </location>
</feature>
<evidence type="ECO:0000313" key="6">
    <source>
        <dbReference type="EMBL" id="OAO12545.1"/>
    </source>
</evidence>
<sequence>MPQRRYYCDYCGRSFVDSKEKRDAHFQSAIHQSNVKLWYESRRETAGLVAQTAAVPICETFRKNGYCQWGNNCPYRHVAVTEDQREGYSVIPVGLMETTVRPIEDTPWVPVTHDSAPINKPEENDILPDAFRKKLLPLQVDLPPSLLPVHASIFNSIPPAEWG</sequence>
<dbReference type="STRING" id="478820.A0A196S640"/>
<dbReference type="EMBL" id="LXWW01000539">
    <property type="protein sequence ID" value="OAO12545.1"/>
    <property type="molecule type" value="Genomic_DNA"/>
</dbReference>
<dbReference type="OrthoDB" id="2417221at2759"/>
<dbReference type="GO" id="GO:0008270">
    <property type="term" value="F:zinc ion binding"/>
    <property type="evidence" value="ECO:0007669"/>
    <property type="project" value="UniProtKB-KW"/>
</dbReference>
<organism evidence="6 7">
    <name type="scientific">Blastocystis sp. subtype 1 (strain ATCC 50177 / NandII)</name>
    <dbReference type="NCBI Taxonomy" id="478820"/>
    <lineage>
        <taxon>Eukaryota</taxon>
        <taxon>Sar</taxon>
        <taxon>Stramenopiles</taxon>
        <taxon>Bigyra</taxon>
        <taxon>Opalozoa</taxon>
        <taxon>Opalinata</taxon>
        <taxon>Blastocystidae</taxon>
        <taxon>Blastocystis</taxon>
    </lineage>
</organism>
<evidence type="ECO:0000256" key="2">
    <source>
        <dbReference type="ARBA" id="ARBA00022771"/>
    </source>
</evidence>